<reference evidence="1 2" key="1">
    <citation type="submission" date="2012-02" db="EMBL/GenBank/DDBJ databases">
        <title>Whole genome shotgun sequence of Gordonia terrae NBRC 100016.</title>
        <authorList>
            <person name="Takarada H."/>
            <person name="Hosoyama A."/>
            <person name="Tsuchikane K."/>
            <person name="Katsumata H."/>
            <person name="Yamazaki S."/>
            <person name="Fujita N."/>
        </authorList>
    </citation>
    <scope>NUCLEOTIDE SEQUENCE [LARGE SCALE GENOMIC DNA]</scope>
    <source>
        <strain evidence="1 2">NBRC 100016</strain>
    </source>
</reference>
<accession>A0ABQ0HK29</accession>
<name>A0ABQ0HK29_9ACTN</name>
<proteinExistence type="predicted"/>
<keyword evidence="2" id="KW-1185">Reference proteome</keyword>
<organism evidence="1 2">
    <name type="scientific">Gordonia terrae NBRC 100016</name>
    <dbReference type="NCBI Taxonomy" id="1089454"/>
    <lineage>
        <taxon>Bacteria</taxon>
        <taxon>Bacillati</taxon>
        <taxon>Actinomycetota</taxon>
        <taxon>Actinomycetes</taxon>
        <taxon>Mycobacteriales</taxon>
        <taxon>Gordoniaceae</taxon>
        <taxon>Gordonia</taxon>
    </lineage>
</organism>
<gene>
    <name evidence="1" type="ORF">GOTRE_149_00200</name>
</gene>
<evidence type="ECO:0000313" key="1">
    <source>
        <dbReference type="EMBL" id="GAB46244.1"/>
    </source>
</evidence>
<sequence>MDFVRVTIFPVISGTSGTEPVIGAATDFDLDLVDSRLLDGRIQELTYRLTPHA</sequence>
<dbReference type="EMBL" id="BAFD01000114">
    <property type="protein sequence ID" value="GAB46244.1"/>
    <property type="molecule type" value="Genomic_DNA"/>
</dbReference>
<evidence type="ECO:0000313" key="2">
    <source>
        <dbReference type="Proteomes" id="UP000004881"/>
    </source>
</evidence>
<dbReference type="Proteomes" id="UP000004881">
    <property type="component" value="Unassembled WGS sequence"/>
</dbReference>
<protein>
    <recommendedName>
        <fullName evidence="3">Bacterial bifunctional deaminase-reductase C-terminal domain-containing protein</fullName>
    </recommendedName>
</protein>
<evidence type="ECO:0008006" key="3">
    <source>
        <dbReference type="Google" id="ProtNLM"/>
    </source>
</evidence>
<comment type="caution">
    <text evidence="1">The sequence shown here is derived from an EMBL/GenBank/DDBJ whole genome shotgun (WGS) entry which is preliminary data.</text>
</comment>